<dbReference type="Gene3D" id="3.55.50.30">
    <property type="match status" value="1"/>
</dbReference>
<evidence type="ECO:0000313" key="5">
    <source>
        <dbReference type="EMBL" id="TKC62415.1"/>
    </source>
</evidence>
<proteinExistence type="predicted"/>
<evidence type="ECO:0000259" key="3">
    <source>
        <dbReference type="Pfam" id="PF16344"/>
    </source>
</evidence>
<feature type="domain" description="Protein FecR C-terminal" evidence="3">
    <location>
        <begin position="295"/>
        <end position="358"/>
    </location>
</feature>
<dbReference type="InterPro" id="IPR006860">
    <property type="entry name" value="FecR"/>
</dbReference>
<protein>
    <submittedName>
        <fullName evidence="5">DUF4974 domain-containing protein</fullName>
    </submittedName>
    <submittedName>
        <fullName evidence="4">FecR family protein</fullName>
    </submittedName>
</protein>
<evidence type="ECO:0000313" key="6">
    <source>
        <dbReference type="Proteomes" id="UP000291117"/>
    </source>
</evidence>
<dbReference type="InterPro" id="IPR012373">
    <property type="entry name" value="Ferrdict_sens_TM"/>
</dbReference>
<dbReference type="Proteomes" id="UP000291117">
    <property type="component" value="Unassembled WGS sequence"/>
</dbReference>
<dbReference type="Pfam" id="PF16344">
    <property type="entry name" value="FecR_C"/>
    <property type="match status" value="1"/>
</dbReference>
<dbReference type="AlphaFoldDB" id="A0A4U1GEB1"/>
<feature type="domain" description="FecR protein" evidence="2">
    <location>
        <begin position="152"/>
        <end position="246"/>
    </location>
</feature>
<dbReference type="Proteomes" id="UP000309594">
    <property type="component" value="Unassembled WGS sequence"/>
</dbReference>
<keyword evidence="1" id="KW-0812">Transmembrane</keyword>
<keyword evidence="1" id="KW-1133">Transmembrane helix</keyword>
<dbReference type="Gene3D" id="2.60.120.1440">
    <property type="match status" value="1"/>
</dbReference>
<evidence type="ECO:0000256" key="1">
    <source>
        <dbReference type="SAM" id="Phobius"/>
    </source>
</evidence>
<dbReference type="RefSeq" id="WP_131610334.1">
    <property type="nucleotide sequence ID" value="NZ_SJSM01000011.1"/>
</dbReference>
<evidence type="ECO:0000313" key="7">
    <source>
        <dbReference type="Proteomes" id="UP000309594"/>
    </source>
</evidence>
<dbReference type="OrthoDB" id="1099963at2"/>
<comment type="caution">
    <text evidence="5">The sequence shown here is derived from an EMBL/GenBank/DDBJ whole genome shotgun (WGS) entry which is preliminary data.</text>
</comment>
<accession>A0A4R0N7I4</accession>
<dbReference type="EMBL" id="SWDX01000003">
    <property type="protein sequence ID" value="TKC62415.1"/>
    <property type="molecule type" value="Genomic_DNA"/>
</dbReference>
<dbReference type="PANTHER" id="PTHR30273:SF2">
    <property type="entry name" value="PROTEIN FECR"/>
    <property type="match status" value="1"/>
</dbReference>
<evidence type="ECO:0000313" key="4">
    <source>
        <dbReference type="EMBL" id="TCC94682.1"/>
    </source>
</evidence>
<organism evidence="5 7">
    <name type="scientific">Pedobacter hiemivivus</name>
    <dbReference type="NCBI Taxonomy" id="2530454"/>
    <lineage>
        <taxon>Bacteria</taxon>
        <taxon>Pseudomonadati</taxon>
        <taxon>Bacteroidota</taxon>
        <taxon>Sphingobacteriia</taxon>
        <taxon>Sphingobacteriales</taxon>
        <taxon>Sphingobacteriaceae</taxon>
        <taxon>Pedobacter</taxon>
    </lineage>
</organism>
<reference evidence="5 7" key="2">
    <citation type="submission" date="2019-04" db="EMBL/GenBank/DDBJ databases">
        <title>Pedobacter sp. RP-1-16 sp. nov., isolated from Arctic soil.</title>
        <authorList>
            <person name="Dahal R.H."/>
            <person name="Kim D.-U."/>
        </authorList>
    </citation>
    <scope>NUCLEOTIDE SEQUENCE [LARGE SCALE GENOMIC DNA]</scope>
    <source>
        <strain evidence="5 7">RP-1-16</strain>
    </source>
</reference>
<feature type="transmembrane region" description="Helical" evidence="1">
    <location>
        <begin position="69"/>
        <end position="89"/>
    </location>
</feature>
<sequence length="360" mass="39782">MDSKEQELLKKYLEGKSTETENALLESWYLKYKDPGAMEASEEEIKIRYTKIAKALPVTKKPLQSNLMLWKGLAAACLVAFTLGVYFYFGNKQVDIAPGGNRAILQIANGKKIDLNSQKDGIINDGTGLSYEDGSPVDGVDNNGAEIQELNLSTPNGGQYQLTLSDGTKVWLNAASSITYPSRFGNKNRVVKVIGEAYFEVAHISSRPFVVESKGQTLFVLGTGFNIAAYPNDRLIKTTLVHGKVKITNNLGDKKGTILSPGQQLQVSANEIKLINDADIEEITAWRDGYFKFSESLESIMSKISRWYDVDIIYQGNFDGNLKFLGKVSRTKNLSAILEIIESASNVHFKVEGRSVIVMN</sequence>
<dbReference type="PIRSF" id="PIRSF018266">
    <property type="entry name" value="FecR"/>
    <property type="match status" value="1"/>
</dbReference>
<dbReference type="EMBL" id="SJSM01000011">
    <property type="protein sequence ID" value="TCC94682.1"/>
    <property type="molecule type" value="Genomic_DNA"/>
</dbReference>
<name>A0A4U1GEB1_9SPHI</name>
<dbReference type="GO" id="GO:0016989">
    <property type="term" value="F:sigma factor antagonist activity"/>
    <property type="evidence" value="ECO:0007669"/>
    <property type="project" value="TreeGrafter"/>
</dbReference>
<accession>A0A4U1GEB1</accession>
<keyword evidence="6" id="KW-1185">Reference proteome</keyword>
<gene>
    <name evidence="4" type="ORF">EZ444_16930</name>
    <name evidence="5" type="ORF">FBD94_09355</name>
</gene>
<dbReference type="PANTHER" id="PTHR30273">
    <property type="entry name" value="PERIPLASMIC SIGNAL SENSOR AND SIGMA FACTOR ACTIVATOR FECR-RELATED"/>
    <property type="match status" value="1"/>
</dbReference>
<dbReference type="InterPro" id="IPR032508">
    <property type="entry name" value="FecR_C"/>
</dbReference>
<keyword evidence="1" id="KW-0472">Membrane</keyword>
<reference evidence="4 6" key="1">
    <citation type="submission" date="2019-02" db="EMBL/GenBank/DDBJ databases">
        <title>Pedobacter sp. RP-3-8 sp. nov., isolated from Arctic soil.</title>
        <authorList>
            <person name="Dahal R.H."/>
        </authorList>
    </citation>
    <scope>NUCLEOTIDE SEQUENCE [LARGE SCALE GENOMIC DNA]</scope>
    <source>
        <strain evidence="4 6">RP-3-8</strain>
    </source>
</reference>
<dbReference type="Pfam" id="PF04773">
    <property type="entry name" value="FecR"/>
    <property type="match status" value="1"/>
</dbReference>
<evidence type="ECO:0000259" key="2">
    <source>
        <dbReference type="Pfam" id="PF04773"/>
    </source>
</evidence>